<dbReference type="InterPro" id="IPR001005">
    <property type="entry name" value="SANT/Myb"/>
</dbReference>
<feature type="compositionally biased region" description="Basic residues" evidence="4">
    <location>
        <begin position="59"/>
        <end position="69"/>
    </location>
</feature>
<keyword evidence="8" id="KW-1185">Reference proteome</keyword>
<organism evidence="7 8">
    <name type="scientific">Glarea lozoyensis (strain ATCC 20868 / MF5171)</name>
    <dbReference type="NCBI Taxonomy" id="1116229"/>
    <lineage>
        <taxon>Eukaryota</taxon>
        <taxon>Fungi</taxon>
        <taxon>Dikarya</taxon>
        <taxon>Ascomycota</taxon>
        <taxon>Pezizomycotina</taxon>
        <taxon>Leotiomycetes</taxon>
        <taxon>Helotiales</taxon>
        <taxon>Helotiaceae</taxon>
        <taxon>Glarea</taxon>
    </lineage>
</organism>
<dbReference type="SMART" id="SM00717">
    <property type="entry name" value="SANT"/>
    <property type="match status" value="2"/>
</dbReference>
<feature type="compositionally biased region" description="Basic and acidic residues" evidence="4">
    <location>
        <begin position="475"/>
        <end position="487"/>
    </location>
</feature>
<dbReference type="Pfam" id="PF13921">
    <property type="entry name" value="Myb_DNA-bind_6"/>
    <property type="match status" value="1"/>
</dbReference>
<keyword evidence="3" id="KW-0539">Nucleus</keyword>
<evidence type="ECO:0000256" key="4">
    <source>
        <dbReference type="SAM" id="MobiDB-lite"/>
    </source>
</evidence>
<feature type="compositionally biased region" description="Basic and acidic residues" evidence="4">
    <location>
        <begin position="1038"/>
        <end position="1054"/>
    </location>
</feature>
<dbReference type="GO" id="GO:0005634">
    <property type="term" value="C:nucleus"/>
    <property type="evidence" value="ECO:0007669"/>
    <property type="project" value="UniProtKB-SubCell"/>
</dbReference>
<feature type="compositionally biased region" description="Basic and acidic residues" evidence="4">
    <location>
        <begin position="835"/>
        <end position="845"/>
    </location>
</feature>
<feature type="compositionally biased region" description="Basic and acidic residues" evidence="4">
    <location>
        <begin position="1406"/>
        <end position="1417"/>
    </location>
</feature>
<feature type="compositionally biased region" description="Basic and acidic residues" evidence="4">
    <location>
        <begin position="14"/>
        <end position="28"/>
    </location>
</feature>
<feature type="compositionally biased region" description="Low complexity" evidence="4">
    <location>
        <begin position="1386"/>
        <end position="1400"/>
    </location>
</feature>
<feature type="compositionally biased region" description="Polar residues" evidence="4">
    <location>
        <begin position="378"/>
        <end position="417"/>
    </location>
</feature>
<feature type="compositionally biased region" description="Polar residues" evidence="4">
    <location>
        <begin position="1094"/>
        <end position="1106"/>
    </location>
</feature>
<dbReference type="PROSITE" id="PS50090">
    <property type="entry name" value="MYB_LIKE"/>
    <property type="match status" value="2"/>
</dbReference>
<feature type="compositionally biased region" description="Polar residues" evidence="4">
    <location>
        <begin position="460"/>
        <end position="471"/>
    </location>
</feature>
<dbReference type="SUPFAM" id="SSF46689">
    <property type="entry name" value="Homeodomain-like"/>
    <property type="match status" value="1"/>
</dbReference>
<dbReference type="HOGENOM" id="CLU_251054_0_0_1"/>
<evidence type="ECO:0000259" key="5">
    <source>
        <dbReference type="PROSITE" id="PS50090"/>
    </source>
</evidence>
<dbReference type="Gene3D" id="1.10.10.60">
    <property type="entry name" value="Homeodomain-like"/>
    <property type="match status" value="2"/>
</dbReference>
<feature type="region of interest" description="Disordered" evidence="4">
    <location>
        <begin position="821"/>
        <end position="1329"/>
    </location>
</feature>
<sequence length="1455" mass="163529">MDYIKGLIWSSQPARKEEGEEVVDEARRSSPPLSSTAIEEEHQPAMEADATVEIQTAKDKKKRKRKRKSSSVTDVVDVVEDNDTNRGGLQLEESFQINGIENDLDRNSGMVVEEEEQAMPNRSEKRKKARNSKTKADEEQLADSLPARAKKTRKSKGKSVVEAPPELPRDVETSDMVAEGLEPQTASREELGDSSTSTEPKKPNKVLRQEVSVVIPAPTPEKNSVMESGERASAKSAKAKKKKSKTVLSEDRVHKDNEVEVAEHPVQEHEPEMETNDTPPHASTKALGKRKASDSVPNTTTKPKRTRKSKDSPGTSLLELGFSKEKSGSQMDTENLVQTAKELYLKSTMEIPETSPILPPGSKGKRKSKAKSPIVISASKSTATPSRQQRRATPQFTPVNRKSTNEPSQSLVENDTALSADAQAAQEEPSVQTQPSPPKSNQKRKRRLLVDSQEREDGPNTPQGAFSTPATGSKLIKDDGTPKDSKHNGQVRKGKFAPRELEAIDVAVETYREMHDLTQFKVNEIIQAPNTSEETKELWTSIRDVVPDIPHRRVYDTCRRRFHNFESRGSWTKEQDEELKDAYARFPQKWKQIGELINRFPEDARDRWRNYLICGDNLRKDYWEKEEEDRLREVVSECVEILRRAQRTARKPDIGRDALESLLDWQIVSQKMNGVRSRLQCSSKWRQLKDREDSNDEGLEAITTTEWRAEEADREARAMSGAEILQLLVTIRDSGAGKESKIPWLIVTEAVEKLGKRMALKFCFRKLRRRVPGGKDMRFREIVDTLIAEFEASQPDIPQHYIDTEFVRPVKRKSQDFVENSFHAEGSRKKRRRATQAEDDRRVKADLSNQALEISQDEQGVDRGKQSSKKKTKSKPGVELSRDEEQNGTSEQVPTRQRRRKSRNQASFTARDDEQPQTPKPKKRKKLRDSMKRQDESQSQEAIGENGHNESAEDISEIMQSLKKGPKLRKNKRKDLGEILGEETADRRNRDSVNHVDETQQGNQSASQFSDQEEPPEIDKIGNSRSKSAQSMIDNDESDIHEHHRQIEANHSEDENFDNTLDPEDADEAVNEPSNDDRGFRIEDPEVPEEFGDNNPQTVANTTLQQSEDEAANDTAQDGDLPEVGIEDIDQAPAQPSDEEDLEGDQGVGVAYDENELDPDDGVVYGSSKASPYPSSDEEENRTPSRAGSIDLDTMTPVVRTRTTSLNARSSSVPSSPSSHSGGDPDLGSVNDESAEETQAVDEQSRTLDHSLGQFGEEEEIDDDYDIEPEHQPGEYEGLGQPSNNGYEHVHNVGYENGEIDESSEEMEAVAHTRDTSPDLDTPIRHDGRRNFRTRAKVINYDDTAHLHADVDESDASQDLLPKSRRSKTTFKGKPDVENHVETTASSVERSGSVSSSDCSIPAEATPKHIRAERYNDEFVEDEPEKTGWEASDLPEPSRKKKKARASEYGSSQVL</sequence>
<dbReference type="InterPro" id="IPR051651">
    <property type="entry name" value="DMTF1_DNA-bind_reg"/>
</dbReference>
<dbReference type="eggNOG" id="KOG0051">
    <property type="taxonomic scope" value="Eukaryota"/>
</dbReference>
<feature type="domain" description="Myb-like" evidence="5">
    <location>
        <begin position="568"/>
        <end position="612"/>
    </location>
</feature>
<dbReference type="RefSeq" id="XP_008087887.1">
    <property type="nucleotide sequence ID" value="XM_008089696.1"/>
</dbReference>
<feature type="compositionally biased region" description="Basic and acidic residues" evidence="4">
    <location>
        <begin position="1309"/>
        <end position="1329"/>
    </location>
</feature>
<feature type="domain" description="Myb-like" evidence="5">
    <location>
        <begin position="615"/>
        <end position="689"/>
    </location>
</feature>
<dbReference type="GO" id="GO:0000976">
    <property type="term" value="F:transcription cis-regulatory region binding"/>
    <property type="evidence" value="ECO:0007669"/>
    <property type="project" value="TreeGrafter"/>
</dbReference>
<feature type="compositionally biased region" description="Acidic residues" evidence="4">
    <location>
        <begin position="1256"/>
        <end position="1267"/>
    </location>
</feature>
<dbReference type="GeneID" id="19470594"/>
<name>S3CEQ0_GLAL2</name>
<dbReference type="PANTHER" id="PTHR46380:SF2">
    <property type="entry name" value="CYCLIN-D-BINDING MYB-LIKE TRANSCRIPTION FACTOR 1"/>
    <property type="match status" value="1"/>
</dbReference>
<dbReference type="KEGG" id="glz:GLAREA_11553"/>
<dbReference type="OrthoDB" id="39591at2759"/>
<evidence type="ECO:0000256" key="3">
    <source>
        <dbReference type="ARBA" id="ARBA00023242"/>
    </source>
</evidence>
<feature type="compositionally biased region" description="Basic and acidic residues" evidence="4">
    <location>
        <begin position="984"/>
        <end position="998"/>
    </location>
</feature>
<dbReference type="GO" id="GO:0003700">
    <property type="term" value="F:DNA-binding transcription factor activity"/>
    <property type="evidence" value="ECO:0007669"/>
    <property type="project" value="TreeGrafter"/>
</dbReference>
<evidence type="ECO:0000313" key="8">
    <source>
        <dbReference type="Proteomes" id="UP000016922"/>
    </source>
</evidence>
<dbReference type="PROSITE" id="PS51294">
    <property type="entry name" value="HTH_MYB"/>
    <property type="match status" value="1"/>
</dbReference>
<evidence type="ECO:0000256" key="1">
    <source>
        <dbReference type="ARBA" id="ARBA00004123"/>
    </source>
</evidence>
<feature type="compositionally biased region" description="Polar residues" evidence="4">
    <location>
        <begin position="999"/>
        <end position="1010"/>
    </location>
</feature>
<feature type="region of interest" description="Disordered" evidence="4">
    <location>
        <begin position="1342"/>
        <end position="1455"/>
    </location>
</feature>
<dbReference type="Proteomes" id="UP000016922">
    <property type="component" value="Unassembled WGS sequence"/>
</dbReference>
<feature type="compositionally biased region" description="Basic and acidic residues" evidence="4">
    <location>
        <begin position="248"/>
        <end position="272"/>
    </location>
</feature>
<feature type="region of interest" description="Disordered" evidence="4">
    <location>
        <begin position="347"/>
        <end position="496"/>
    </location>
</feature>
<dbReference type="PANTHER" id="PTHR46380">
    <property type="entry name" value="CYCLIN-D-BINDING MYB-LIKE TRANSCRIPTION FACTOR 1"/>
    <property type="match status" value="1"/>
</dbReference>
<dbReference type="EMBL" id="KE145372">
    <property type="protein sequence ID" value="EPE24972.1"/>
    <property type="molecule type" value="Genomic_DNA"/>
</dbReference>
<keyword evidence="2" id="KW-0238">DNA-binding</keyword>
<evidence type="ECO:0000313" key="7">
    <source>
        <dbReference type="EMBL" id="EPE24972.1"/>
    </source>
</evidence>
<evidence type="ECO:0000259" key="6">
    <source>
        <dbReference type="PROSITE" id="PS51294"/>
    </source>
</evidence>
<protein>
    <submittedName>
        <fullName evidence="7">Homeo</fullName>
    </submittedName>
</protein>
<feature type="region of interest" description="Disordered" evidence="4">
    <location>
        <begin position="1"/>
        <end position="335"/>
    </location>
</feature>
<feature type="compositionally biased region" description="Low complexity" evidence="4">
    <location>
        <begin position="1210"/>
        <end position="1229"/>
    </location>
</feature>
<feature type="compositionally biased region" description="Basic and acidic residues" evidence="4">
    <location>
        <begin position="1075"/>
        <end position="1084"/>
    </location>
</feature>
<feature type="compositionally biased region" description="Basic and acidic residues" evidence="4">
    <location>
        <begin position="448"/>
        <end position="458"/>
    </location>
</feature>
<dbReference type="InterPro" id="IPR017930">
    <property type="entry name" value="Myb_dom"/>
</dbReference>
<dbReference type="InterPro" id="IPR009057">
    <property type="entry name" value="Homeodomain-like_sf"/>
</dbReference>
<accession>S3CEQ0</accession>
<gene>
    <name evidence="7" type="ORF">GLAREA_11553</name>
</gene>
<feature type="compositionally biased region" description="Basic residues" evidence="4">
    <location>
        <begin position="964"/>
        <end position="973"/>
    </location>
</feature>
<feature type="compositionally biased region" description="Basic residues" evidence="4">
    <location>
        <begin position="124"/>
        <end position="133"/>
    </location>
</feature>
<proteinExistence type="predicted"/>
<feature type="compositionally biased region" description="Polar residues" evidence="4">
    <location>
        <begin position="1023"/>
        <end position="1033"/>
    </location>
</feature>
<feature type="compositionally biased region" description="Acidic residues" evidence="4">
    <location>
        <begin position="1298"/>
        <end position="1308"/>
    </location>
</feature>
<comment type="subcellular location">
    <subcellularLocation>
        <location evidence="1">Nucleus</location>
    </subcellularLocation>
</comment>
<dbReference type="STRING" id="1116229.S3CEQ0"/>
<feature type="compositionally biased region" description="Basic residues" evidence="4">
    <location>
        <begin position="148"/>
        <end position="157"/>
    </location>
</feature>
<feature type="domain" description="HTH myb-type" evidence="6">
    <location>
        <begin position="563"/>
        <end position="616"/>
    </location>
</feature>
<evidence type="ECO:0000256" key="2">
    <source>
        <dbReference type="ARBA" id="ARBA00023125"/>
    </source>
</evidence>
<dbReference type="OMA" id="GIINRHP"/>
<reference evidence="7 8" key="1">
    <citation type="journal article" date="2013" name="BMC Genomics">
        <title>Genomics-driven discovery of the pneumocandin biosynthetic gene cluster in the fungus Glarea lozoyensis.</title>
        <authorList>
            <person name="Chen L."/>
            <person name="Yue Q."/>
            <person name="Zhang X."/>
            <person name="Xiang M."/>
            <person name="Wang C."/>
            <person name="Li S."/>
            <person name="Che Y."/>
            <person name="Ortiz-Lopez F.J."/>
            <person name="Bills G.F."/>
            <person name="Liu X."/>
            <person name="An Z."/>
        </authorList>
    </citation>
    <scope>NUCLEOTIDE SEQUENCE [LARGE SCALE GENOMIC DNA]</scope>
    <source>
        <strain evidence="8">ATCC 20868 / MF5171</strain>
    </source>
</reference>
<feature type="compositionally biased region" description="Acidic residues" evidence="4">
    <location>
        <begin position="1055"/>
        <end position="1070"/>
    </location>
</feature>